<dbReference type="Gene3D" id="3.30.40.10">
    <property type="entry name" value="Zinc/RING finger domain, C3HC4 (zinc finger)"/>
    <property type="match status" value="1"/>
</dbReference>
<keyword evidence="5" id="KW-0479">Metal-binding</keyword>
<dbReference type="Proteomes" id="UP001206925">
    <property type="component" value="Unassembled WGS sequence"/>
</dbReference>
<reference evidence="12" key="1">
    <citation type="submission" date="2022-06" db="EMBL/GenBank/DDBJ databases">
        <title>Uncovering the hologenomic basis of an extraordinary plant invasion.</title>
        <authorList>
            <person name="Bieker V.C."/>
            <person name="Martin M.D."/>
            <person name="Gilbert T."/>
            <person name="Hodgins K."/>
            <person name="Battlay P."/>
            <person name="Petersen B."/>
            <person name="Wilson J."/>
        </authorList>
    </citation>
    <scope>NUCLEOTIDE SEQUENCE</scope>
    <source>
        <strain evidence="12">AA19_3_7</strain>
        <tissue evidence="12">Leaf</tissue>
    </source>
</reference>
<evidence type="ECO:0000256" key="1">
    <source>
        <dbReference type="ARBA" id="ARBA00000900"/>
    </source>
</evidence>
<dbReference type="SMART" id="SM00184">
    <property type="entry name" value="RING"/>
    <property type="match status" value="1"/>
</dbReference>
<evidence type="ECO:0000313" key="12">
    <source>
        <dbReference type="EMBL" id="KAI7740835.1"/>
    </source>
</evidence>
<evidence type="ECO:0000256" key="6">
    <source>
        <dbReference type="ARBA" id="ARBA00022771"/>
    </source>
</evidence>
<evidence type="ECO:0000256" key="3">
    <source>
        <dbReference type="ARBA" id="ARBA00012483"/>
    </source>
</evidence>
<evidence type="ECO:0000256" key="9">
    <source>
        <dbReference type="PROSITE-ProRule" id="PRU00175"/>
    </source>
</evidence>
<evidence type="ECO:0000256" key="8">
    <source>
        <dbReference type="ARBA" id="ARBA00022833"/>
    </source>
</evidence>
<sequence length="334" mass="38065">MKFCKKYEEYMQAHDQKKLPGVGFKNLKKILKRCRSDMSSSQKLLVVDDSDDNNNNKSPGGCIHHCPVCDGTFFPSLTKEMSMVVGRFNECAQKVLDVHLASGFRKYFLWCNNKLQRNHGALIQEGKDLVGYAIINAIAMRKILKKYDKVHDSKQGQAFRSQVQSMHMEILQSPWLYELIAFHINLRERKGIMVKDSELFEGCGIIFNDGKPSLSCELSHAVKLEIDLTCSICLDTVFDPVCLTCGHIFCFMCACKSASVTIVDGLKASQPTAKCPLCREARVYHGSLHLDELNILLSRSCPEYWEERLQSERAERIRLTKEHWEAQSRAFLGI</sequence>
<dbReference type="PANTHER" id="PTHR46764:SF6">
    <property type="entry name" value="RING-TYPE E3 UBIQUITIN TRANSFERASE"/>
    <property type="match status" value="1"/>
</dbReference>
<dbReference type="EMBL" id="JAMZMK010008341">
    <property type="protein sequence ID" value="KAI7740835.1"/>
    <property type="molecule type" value="Genomic_DNA"/>
</dbReference>
<keyword evidence="7" id="KW-0833">Ubl conjugation pathway</keyword>
<dbReference type="PROSITE" id="PS51382">
    <property type="entry name" value="SPX"/>
    <property type="match status" value="1"/>
</dbReference>
<keyword evidence="13" id="KW-1185">Reference proteome</keyword>
<comment type="pathway">
    <text evidence="2">Protein modification; protein ubiquitination.</text>
</comment>
<feature type="domain" description="SPX" evidence="11">
    <location>
        <begin position="1"/>
        <end position="161"/>
    </location>
</feature>
<name>A0AAD5CGE2_AMBAR</name>
<dbReference type="PROSITE" id="PS00518">
    <property type="entry name" value="ZF_RING_1"/>
    <property type="match status" value="1"/>
</dbReference>
<evidence type="ECO:0000256" key="4">
    <source>
        <dbReference type="ARBA" id="ARBA00022679"/>
    </source>
</evidence>
<organism evidence="12 13">
    <name type="scientific">Ambrosia artemisiifolia</name>
    <name type="common">Common ragweed</name>
    <dbReference type="NCBI Taxonomy" id="4212"/>
    <lineage>
        <taxon>Eukaryota</taxon>
        <taxon>Viridiplantae</taxon>
        <taxon>Streptophyta</taxon>
        <taxon>Embryophyta</taxon>
        <taxon>Tracheophyta</taxon>
        <taxon>Spermatophyta</taxon>
        <taxon>Magnoliopsida</taxon>
        <taxon>eudicotyledons</taxon>
        <taxon>Gunneridae</taxon>
        <taxon>Pentapetalae</taxon>
        <taxon>asterids</taxon>
        <taxon>campanulids</taxon>
        <taxon>Asterales</taxon>
        <taxon>Asteraceae</taxon>
        <taxon>Asteroideae</taxon>
        <taxon>Heliantheae alliance</taxon>
        <taxon>Heliantheae</taxon>
        <taxon>Ambrosia</taxon>
    </lineage>
</organism>
<dbReference type="Pfam" id="PF00097">
    <property type="entry name" value="zf-C3HC4"/>
    <property type="match status" value="1"/>
</dbReference>
<keyword evidence="4" id="KW-0808">Transferase</keyword>
<dbReference type="SUPFAM" id="SSF57850">
    <property type="entry name" value="RING/U-box"/>
    <property type="match status" value="1"/>
</dbReference>
<evidence type="ECO:0000256" key="5">
    <source>
        <dbReference type="ARBA" id="ARBA00022723"/>
    </source>
</evidence>
<comment type="catalytic activity">
    <reaction evidence="1">
        <text>S-ubiquitinyl-[E2 ubiquitin-conjugating enzyme]-L-cysteine + [acceptor protein]-L-lysine = [E2 ubiquitin-conjugating enzyme]-L-cysteine + N(6)-ubiquitinyl-[acceptor protein]-L-lysine.</text>
        <dbReference type="EC" id="2.3.2.27"/>
    </reaction>
</comment>
<dbReference type="PANTHER" id="PTHR46764">
    <property type="entry name" value="E3 UBIQUITIN-PROTEIN LIGASE BAH1"/>
    <property type="match status" value="1"/>
</dbReference>
<comment type="caution">
    <text evidence="12">The sequence shown here is derived from an EMBL/GenBank/DDBJ whole genome shotgun (WGS) entry which is preliminary data.</text>
</comment>
<feature type="domain" description="RING-type" evidence="10">
    <location>
        <begin position="230"/>
        <end position="279"/>
    </location>
</feature>
<dbReference type="InterPro" id="IPR004331">
    <property type="entry name" value="SPX_dom"/>
</dbReference>
<dbReference type="CDD" id="cd14482">
    <property type="entry name" value="SPX_BAH1-like"/>
    <property type="match status" value="1"/>
</dbReference>
<evidence type="ECO:0000259" key="11">
    <source>
        <dbReference type="PROSITE" id="PS51382"/>
    </source>
</evidence>
<evidence type="ECO:0000256" key="2">
    <source>
        <dbReference type="ARBA" id="ARBA00004906"/>
    </source>
</evidence>
<evidence type="ECO:0000259" key="10">
    <source>
        <dbReference type="PROSITE" id="PS50089"/>
    </source>
</evidence>
<dbReference type="InterPro" id="IPR018957">
    <property type="entry name" value="Znf_C3HC4_RING-type"/>
</dbReference>
<evidence type="ECO:0000313" key="13">
    <source>
        <dbReference type="Proteomes" id="UP001206925"/>
    </source>
</evidence>
<protein>
    <recommendedName>
        <fullName evidence="3">RING-type E3 ubiquitin transferase</fullName>
        <ecNumber evidence="3">2.3.2.27</ecNumber>
    </recommendedName>
</protein>
<keyword evidence="8" id="KW-0862">Zinc</keyword>
<dbReference type="PROSITE" id="PS50089">
    <property type="entry name" value="ZF_RING_2"/>
    <property type="match status" value="1"/>
</dbReference>
<dbReference type="EC" id="2.3.2.27" evidence="3"/>
<evidence type="ECO:0000256" key="7">
    <source>
        <dbReference type="ARBA" id="ARBA00022786"/>
    </source>
</evidence>
<dbReference type="GO" id="GO:0061630">
    <property type="term" value="F:ubiquitin protein ligase activity"/>
    <property type="evidence" value="ECO:0007669"/>
    <property type="project" value="UniProtKB-EC"/>
</dbReference>
<dbReference type="InterPro" id="IPR017907">
    <property type="entry name" value="Znf_RING_CS"/>
</dbReference>
<dbReference type="InterPro" id="IPR013083">
    <property type="entry name" value="Znf_RING/FYVE/PHD"/>
</dbReference>
<proteinExistence type="predicted"/>
<dbReference type="AlphaFoldDB" id="A0AAD5CGE2"/>
<dbReference type="InterPro" id="IPR033326">
    <property type="entry name" value="BAH1"/>
</dbReference>
<dbReference type="InterPro" id="IPR001841">
    <property type="entry name" value="Znf_RING"/>
</dbReference>
<dbReference type="GO" id="GO:0008270">
    <property type="term" value="F:zinc ion binding"/>
    <property type="evidence" value="ECO:0007669"/>
    <property type="project" value="UniProtKB-KW"/>
</dbReference>
<accession>A0AAD5CGE2</accession>
<gene>
    <name evidence="12" type="ORF">M8C21_020155</name>
</gene>
<keyword evidence="6 9" id="KW-0863">Zinc-finger</keyword>